<dbReference type="Gene3D" id="6.10.250.690">
    <property type="match status" value="1"/>
</dbReference>
<dbReference type="GO" id="GO:0000156">
    <property type="term" value="F:phosphorelay response regulator activity"/>
    <property type="evidence" value="ECO:0007669"/>
    <property type="project" value="TreeGrafter"/>
</dbReference>
<evidence type="ECO:0000256" key="1">
    <source>
        <dbReference type="ARBA" id="ARBA00022553"/>
    </source>
</evidence>
<dbReference type="InterPro" id="IPR001867">
    <property type="entry name" value="OmpR/PhoB-type_DNA-bd"/>
</dbReference>
<evidence type="ECO:0000259" key="9">
    <source>
        <dbReference type="PROSITE" id="PS51755"/>
    </source>
</evidence>
<dbReference type="Pfam" id="PF00072">
    <property type="entry name" value="Response_reg"/>
    <property type="match status" value="1"/>
</dbReference>
<feature type="domain" description="Response regulatory" evidence="8">
    <location>
        <begin position="2"/>
        <end position="113"/>
    </location>
</feature>
<dbReference type="SMART" id="SM00448">
    <property type="entry name" value="REC"/>
    <property type="match status" value="1"/>
</dbReference>
<dbReference type="AlphaFoldDB" id="A0A7W7T1Q5"/>
<dbReference type="SUPFAM" id="SSF52172">
    <property type="entry name" value="CheY-like"/>
    <property type="match status" value="1"/>
</dbReference>
<gene>
    <name evidence="10" type="ORF">F4559_002288</name>
</gene>
<dbReference type="Pfam" id="PF00486">
    <property type="entry name" value="Trans_reg_C"/>
    <property type="match status" value="1"/>
</dbReference>
<protein>
    <submittedName>
        <fullName evidence="10">DNA-binding response OmpR family regulator</fullName>
    </submittedName>
</protein>
<proteinExistence type="predicted"/>
<evidence type="ECO:0000256" key="6">
    <source>
        <dbReference type="PROSITE-ProRule" id="PRU00169"/>
    </source>
</evidence>
<feature type="domain" description="OmpR/PhoB-type" evidence="9">
    <location>
        <begin position="123"/>
        <end position="218"/>
    </location>
</feature>
<evidence type="ECO:0000256" key="3">
    <source>
        <dbReference type="ARBA" id="ARBA00023015"/>
    </source>
</evidence>
<dbReference type="PROSITE" id="PS50110">
    <property type="entry name" value="RESPONSE_REGULATORY"/>
    <property type="match status" value="1"/>
</dbReference>
<dbReference type="PROSITE" id="PS51755">
    <property type="entry name" value="OMPR_PHOB"/>
    <property type="match status" value="1"/>
</dbReference>
<keyword evidence="11" id="KW-1185">Reference proteome</keyword>
<dbReference type="PANTHER" id="PTHR48111:SF1">
    <property type="entry name" value="TWO-COMPONENT RESPONSE REGULATOR ORR33"/>
    <property type="match status" value="1"/>
</dbReference>
<accession>A0A7W7T1Q5</accession>
<dbReference type="GO" id="GO:0000976">
    <property type="term" value="F:transcription cis-regulatory region binding"/>
    <property type="evidence" value="ECO:0007669"/>
    <property type="project" value="TreeGrafter"/>
</dbReference>
<feature type="modified residue" description="4-aspartylphosphate" evidence="6">
    <location>
        <position position="49"/>
    </location>
</feature>
<keyword evidence="5" id="KW-0804">Transcription</keyword>
<dbReference type="InterPro" id="IPR001789">
    <property type="entry name" value="Sig_transdc_resp-reg_receiver"/>
</dbReference>
<evidence type="ECO:0000313" key="10">
    <source>
        <dbReference type="EMBL" id="MBB4964929.1"/>
    </source>
</evidence>
<organism evidence="10 11">
    <name type="scientific">Saccharothrix violaceirubra</name>
    <dbReference type="NCBI Taxonomy" id="413306"/>
    <lineage>
        <taxon>Bacteria</taxon>
        <taxon>Bacillati</taxon>
        <taxon>Actinomycetota</taxon>
        <taxon>Actinomycetes</taxon>
        <taxon>Pseudonocardiales</taxon>
        <taxon>Pseudonocardiaceae</taxon>
        <taxon>Saccharothrix</taxon>
    </lineage>
</organism>
<dbReference type="Proteomes" id="UP000542674">
    <property type="component" value="Unassembled WGS sequence"/>
</dbReference>
<evidence type="ECO:0000256" key="2">
    <source>
        <dbReference type="ARBA" id="ARBA00023012"/>
    </source>
</evidence>
<keyword evidence="3" id="KW-0805">Transcription regulation</keyword>
<name>A0A7W7T1Q5_9PSEU</name>
<evidence type="ECO:0000313" key="11">
    <source>
        <dbReference type="Proteomes" id="UP000542674"/>
    </source>
</evidence>
<dbReference type="GO" id="GO:0005829">
    <property type="term" value="C:cytosol"/>
    <property type="evidence" value="ECO:0007669"/>
    <property type="project" value="TreeGrafter"/>
</dbReference>
<evidence type="ECO:0000256" key="4">
    <source>
        <dbReference type="ARBA" id="ARBA00023125"/>
    </source>
</evidence>
<dbReference type="RefSeq" id="WP_184668227.1">
    <property type="nucleotide sequence ID" value="NZ_BAABAI010000039.1"/>
</dbReference>
<dbReference type="Gene3D" id="1.10.10.10">
    <property type="entry name" value="Winged helix-like DNA-binding domain superfamily/Winged helix DNA-binding domain"/>
    <property type="match status" value="1"/>
</dbReference>
<dbReference type="GO" id="GO:0006355">
    <property type="term" value="P:regulation of DNA-templated transcription"/>
    <property type="evidence" value="ECO:0007669"/>
    <property type="project" value="InterPro"/>
</dbReference>
<dbReference type="InterPro" id="IPR039420">
    <property type="entry name" value="WalR-like"/>
</dbReference>
<evidence type="ECO:0000256" key="5">
    <source>
        <dbReference type="ARBA" id="ARBA00023163"/>
    </source>
</evidence>
<keyword evidence="1 6" id="KW-0597">Phosphoprotein</keyword>
<feature type="DNA-binding region" description="OmpR/PhoB-type" evidence="7">
    <location>
        <begin position="123"/>
        <end position="218"/>
    </location>
</feature>
<dbReference type="EMBL" id="JACHJS010000001">
    <property type="protein sequence ID" value="MBB4964929.1"/>
    <property type="molecule type" value="Genomic_DNA"/>
</dbReference>
<reference evidence="10 11" key="1">
    <citation type="submission" date="2020-08" db="EMBL/GenBank/DDBJ databases">
        <title>Sequencing the genomes of 1000 actinobacteria strains.</title>
        <authorList>
            <person name="Klenk H.-P."/>
        </authorList>
    </citation>
    <scope>NUCLEOTIDE SEQUENCE [LARGE SCALE GENOMIC DNA]</scope>
    <source>
        <strain evidence="10 11">DSM 45084</strain>
    </source>
</reference>
<evidence type="ECO:0000256" key="7">
    <source>
        <dbReference type="PROSITE-ProRule" id="PRU01091"/>
    </source>
</evidence>
<dbReference type="Gene3D" id="3.40.50.2300">
    <property type="match status" value="1"/>
</dbReference>
<dbReference type="CDD" id="cd00383">
    <property type="entry name" value="trans_reg_C"/>
    <property type="match status" value="1"/>
</dbReference>
<comment type="caution">
    <text evidence="10">The sequence shown here is derived from an EMBL/GenBank/DDBJ whole genome shotgun (WGS) entry which is preliminary data.</text>
</comment>
<dbReference type="SMART" id="SM00862">
    <property type="entry name" value="Trans_reg_C"/>
    <property type="match status" value="1"/>
</dbReference>
<dbReference type="GO" id="GO:0032993">
    <property type="term" value="C:protein-DNA complex"/>
    <property type="evidence" value="ECO:0007669"/>
    <property type="project" value="TreeGrafter"/>
</dbReference>
<sequence>MRVLLVEDDDGVADALVAALSGGGHRPHRVRRGADALLSHHDHDLVLLDLGLPDADGLDVLRKIRRVSPVPVVVLTARGDERSVVRGLRLGADDYLVKPVRLGELLARMDAVLRRSRPPDEAEAVVRVGDVEIDLAGRRVTAGGAEVGVTTKEFDILAALARRAGTAVSRQQVMDEVWGDAYLAVSRSLDVHLAGLRAKLARPGLVTTIRGFGYRLGG</sequence>
<dbReference type="InterPro" id="IPR011006">
    <property type="entry name" value="CheY-like_superfamily"/>
</dbReference>
<dbReference type="InterPro" id="IPR036388">
    <property type="entry name" value="WH-like_DNA-bd_sf"/>
</dbReference>
<evidence type="ECO:0000259" key="8">
    <source>
        <dbReference type="PROSITE" id="PS50110"/>
    </source>
</evidence>
<keyword evidence="2" id="KW-0902">Two-component regulatory system</keyword>
<dbReference type="PANTHER" id="PTHR48111">
    <property type="entry name" value="REGULATOR OF RPOS"/>
    <property type="match status" value="1"/>
</dbReference>
<keyword evidence="4 7" id="KW-0238">DNA-binding</keyword>